<dbReference type="EMBL" id="LMTZ01000137">
    <property type="protein sequence ID" value="KST63505.1"/>
    <property type="molecule type" value="Genomic_DNA"/>
</dbReference>
<dbReference type="AlphaFoldDB" id="A0A0V7ZGC5"/>
<evidence type="ECO:0000313" key="1">
    <source>
        <dbReference type="EMBL" id="KST63505.1"/>
    </source>
</evidence>
<sequence length="80" mass="9526">MPQYPSKEELKELEDLVERKRNYLSGNAQRKIKYVAENMQEAFNIASEEMLESPSINPLHHAIMERINCWDSFTYYLEVD</sequence>
<gene>
    <name evidence="1" type="ORF">BC008_13660</name>
</gene>
<dbReference type="Proteomes" id="UP000053372">
    <property type="component" value="Unassembled WGS sequence"/>
</dbReference>
<proteinExistence type="predicted"/>
<reference evidence="1 2" key="1">
    <citation type="journal article" date="2015" name="Genome Announc.">
        <title>Draft Genome of the Euendolithic (true boring) Cyanobacterium Mastigocoleus testarum strain BC008.</title>
        <authorList>
            <person name="Guida B.S."/>
            <person name="Garcia-Pichel F."/>
        </authorList>
    </citation>
    <scope>NUCLEOTIDE SEQUENCE [LARGE SCALE GENOMIC DNA]</scope>
    <source>
        <strain evidence="1 2">BC008</strain>
    </source>
</reference>
<dbReference type="RefSeq" id="WP_027841261.1">
    <property type="nucleotide sequence ID" value="NZ_LMTZ01000137.1"/>
</dbReference>
<keyword evidence="2" id="KW-1185">Reference proteome</keyword>
<name>A0A0V7ZGC5_9CYAN</name>
<accession>A0A0V7ZGC5</accession>
<evidence type="ECO:0000313" key="2">
    <source>
        <dbReference type="Proteomes" id="UP000053372"/>
    </source>
</evidence>
<protein>
    <submittedName>
        <fullName evidence="1">Uncharacterized protein</fullName>
    </submittedName>
</protein>
<organism evidence="1 2">
    <name type="scientific">Mastigocoleus testarum BC008</name>
    <dbReference type="NCBI Taxonomy" id="371196"/>
    <lineage>
        <taxon>Bacteria</taxon>
        <taxon>Bacillati</taxon>
        <taxon>Cyanobacteriota</taxon>
        <taxon>Cyanophyceae</taxon>
        <taxon>Nostocales</taxon>
        <taxon>Hapalosiphonaceae</taxon>
        <taxon>Mastigocoleus</taxon>
    </lineage>
</organism>
<comment type="caution">
    <text evidence="1">The sequence shown here is derived from an EMBL/GenBank/DDBJ whole genome shotgun (WGS) entry which is preliminary data.</text>
</comment>